<dbReference type="KEGG" id="mgm:Mmc1_1827"/>
<dbReference type="eggNOG" id="COG2251">
    <property type="taxonomic scope" value="Bacteria"/>
</dbReference>
<dbReference type="Pfam" id="PF11074">
    <property type="entry name" value="DUF2779"/>
    <property type="match status" value="1"/>
</dbReference>
<dbReference type="HOGENOM" id="CLU_039162_0_0_5"/>
<dbReference type="EMBL" id="CP000471">
    <property type="protein sequence ID" value="ABK44335.1"/>
    <property type="molecule type" value="Genomic_DNA"/>
</dbReference>
<dbReference type="AlphaFoldDB" id="A0L8P2"/>
<feature type="domain" description="DUF2779" evidence="1">
    <location>
        <begin position="290"/>
        <end position="414"/>
    </location>
</feature>
<proteinExistence type="predicted"/>
<dbReference type="InterPro" id="IPR021301">
    <property type="entry name" value="DUF2779"/>
</dbReference>
<dbReference type="RefSeq" id="WP_011713479.1">
    <property type="nucleotide sequence ID" value="NC_008576.1"/>
</dbReference>
<reference evidence="2 3" key="2">
    <citation type="journal article" date="2012" name="Int. J. Syst. Evol. Microbiol.">
        <title>Magnetococcus marinus gen. nov., sp. nov., a marine, magnetotactic bacterium that represents a novel lineage (Magnetococcaceae fam. nov.; Magnetococcales ord. nov.) at the base of the Alphaproteobacteria.</title>
        <authorList>
            <person name="Bazylinski D.A."/>
            <person name="Williams T.J."/>
            <person name="Lefevre C.T."/>
            <person name="Berg R.J."/>
            <person name="Zhang C.L."/>
            <person name="Bowser S.S."/>
            <person name="Dean A.J."/>
            <person name="Beveridge T.J."/>
        </authorList>
    </citation>
    <scope>NUCLEOTIDE SEQUENCE [LARGE SCALE GENOMIC DNA]</scope>
    <source>
        <strain evidence="3">ATCC BAA-1437 / JCM 17883 / MC-1</strain>
    </source>
</reference>
<protein>
    <recommendedName>
        <fullName evidence="1">DUF2779 domain-containing protein</fullName>
    </recommendedName>
</protein>
<evidence type="ECO:0000313" key="3">
    <source>
        <dbReference type="Proteomes" id="UP000002586"/>
    </source>
</evidence>
<reference evidence="3" key="1">
    <citation type="journal article" date="2009" name="Appl. Environ. Microbiol.">
        <title>Complete genome sequence of the chemolithoautotrophic marine magnetotactic coccus strain MC-1.</title>
        <authorList>
            <person name="Schubbe S."/>
            <person name="Williams T.J."/>
            <person name="Xie G."/>
            <person name="Kiss H.E."/>
            <person name="Brettin T.S."/>
            <person name="Martinez D."/>
            <person name="Ross C.A."/>
            <person name="Schuler D."/>
            <person name="Cox B.L."/>
            <person name="Nealson K.H."/>
            <person name="Bazylinski D.A."/>
        </authorList>
    </citation>
    <scope>NUCLEOTIDE SEQUENCE [LARGE SCALE GENOMIC DNA]</scope>
    <source>
        <strain evidence="3">ATCC BAA-1437 / JCM 17883 / MC-1</strain>
    </source>
</reference>
<sequence>MPTLNLTQIVNHRLCPKRVWLHQKAPHLAQTEDLLRPRLLEQLYSYLTQTYVNPWLPSQELEPASRLTATTQALHSTISSAYVRPFLHAHGVYVEAGILVPLKKGYQLLWPRAATRLKPRYIEEAAIAAWLATQMGLTIESVHVVTLNKRFHHQGVGRNSHLLKPVVVDLPMQGVLPQVQGWIEACHATLQQEVAPQQSMGSHCHRQHCPFLNHCSPALCADDHPIRWLSRAPDLVKGLEQQGYADLKQVPMNLLQKRHHQRMARVARSGYAELDERVAKILQALPYPRYFVDFETVSFAVPPWDGVNPIISQVPFQWSCHIQQADGELHHLGFLAPPGEDPRRRFSETLLHAIGDEGPIFVYNASFEKGRMQEMAQRFSDLADALKAAQKRVVDLHPLARDHYYHPAMQGSWSLKAVLPTLGKGLSYTNLTIADGEQAQARYLSWMFDPLEEAQALQIQLDLECYCQLDTLALVMMVERFEQGLEAR</sequence>
<evidence type="ECO:0000259" key="1">
    <source>
        <dbReference type="Pfam" id="PF11074"/>
    </source>
</evidence>
<name>A0L8P2_MAGMM</name>
<gene>
    <name evidence="2" type="ordered locus">Mmc1_1827</name>
</gene>
<keyword evidence="3" id="KW-1185">Reference proteome</keyword>
<dbReference type="OrthoDB" id="9783873at2"/>
<organism evidence="2 3">
    <name type="scientific">Magnetococcus marinus (strain ATCC BAA-1437 / JCM 17883 / MC-1)</name>
    <dbReference type="NCBI Taxonomy" id="156889"/>
    <lineage>
        <taxon>Bacteria</taxon>
        <taxon>Pseudomonadati</taxon>
        <taxon>Pseudomonadota</taxon>
        <taxon>Magnetococcia</taxon>
        <taxon>Magnetococcales</taxon>
        <taxon>Magnetococcaceae</taxon>
        <taxon>Magnetococcus</taxon>
    </lineage>
</organism>
<dbReference type="Proteomes" id="UP000002586">
    <property type="component" value="Chromosome"/>
</dbReference>
<accession>A0L8P2</accession>
<evidence type="ECO:0000313" key="2">
    <source>
        <dbReference type="EMBL" id="ABK44335.1"/>
    </source>
</evidence>